<protein>
    <submittedName>
        <fullName evidence="1">Uncharacterized protein</fullName>
    </submittedName>
</protein>
<evidence type="ECO:0000313" key="2">
    <source>
        <dbReference type="Proteomes" id="UP000829398"/>
    </source>
</evidence>
<gene>
    <name evidence="1" type="ORF">KPL71_024552</name>
</gene>
<sequence>MGYLIHFKALFKELLLQDAEVSESNNSSTWRGSLSPDMEDSESEDSTRRGAILERMSSLRTSSFSSSSSGKTSDSKHVHKFQSKRDETLLLQTDLSKANTVIPKPIQWKDVNLLEEWILEGIAPPAVPKQLEPNTELQNVTQYSDESNPITIRKKTTEWKLSESDRTVDSEHPPLRSVTVDHGEPPIQIRAPPYKILKPNDTDSNLSSIIQQNNFCNTNLNTIGKQLTRIENQFQQSTISVSPSLKSIPSKSDSDKKLKEPIFKPFQVSKTSQRLVHELKSDFAKAIREQLDMIEAASSSSIFTEEPVPKANKIHWELALPTSKSPPDLTIDNRPSALNQARYNASSVYEWNIDGMSEYNILGVLQQMTMAANAYKTQSGTSDKAIVEILIAGFTGQLKGWWDHLLTKLQQLDIFNAIQIDENGAPILDEFNNPIHDAVATLILTISLHFIGDPSHLRDKNAELLHNLRMNKKLHELDLNEDILSKIAPLLVESSDSESSMSGDSDPLQVDELFDSDTSASSSSDSDSDSYLKKINVLTKDQEIFLELVKHISDPNLQKEYLDKLLKTMDSNKAETSKVPIVKKDSYDLTEILDKKKTKKSTPSIQDLQKEIKDIKLEIKDLKEKQKSDSNTIQLLLQKQLQDNSDNESTPDDDDNIDQKVENIKSVPKDFLFVLKQITTRKYLVKITLIFSKDFAMDAIALFDTGADLNCIREDIVPKRFHEKTNERLSAANNSKLKVNSKVEASIYNDEIEFKTSFVLTNDIHHAIILGTPFINLITPYAVNYDEEHTKVVRLIKQSVKNIPCLFLANPALPKIVETDASDIGYGAQALLASAKTEEEYFKAMEQLLASRSKSSVADSSEDEDEDEEPTVSLGDDNEDDCFGIFSPLKHCK</sequence>
<proteinExistence type="predicted"/>
<name>A0ACB8ISC6_CITSI</name>
<dbReference type="EMBL" id="CM039177">
    <property type="protein sequence ID" value="KAH9699943.1"/>
    <property type="molecule type" value="Genomic_DNA"/>
</dbReference>
<accession>A0ACB8ISC6</accession>
<organism evidence="1 2">
    <name type="scientific">Citrus sinensis</name>
    <name type="common">Sweet orange</name>
    <name type="synonym">Citrus aurantium var. sinensis</name>
    <dbReference type="NCBI Taxonomy" id="2711"/>
    <lineage>
        <taxon>Eukaryota</taxon>
        <taxon>Viridiplantae</taxon>
        <taxon>Streptophyta</taxon>
        <taxon>Embryophyta</taxon>
        <taxon>Tracheophyta</taxon>
        <taxon>Spermatophyta</taxon>
        <taxon>Magnoliopsida</taxon>
        <taxon>eudicotyledons</taxon>
        <taxon>Gunneridae</taxon>
        <taxon>Pentapetalae</taxon>
        <taxon>rosids</taxon>
        <taxon>malvids</taxon>
        <taxon>Sapindales</taxon>
        <taxon>Rutaceae</taxon>
        <taxon>Aurantioideae</taxon>
        <taxon>Citrus</taxon>
    </lineage>
</organism>
<comment type="caution">
    <text evidence="1">The sequence shown here is derived from an EMBL/GenBank/DDBJ whole genome shotgun (WGS) entry which is preliminary data.</text>
</comment>
<reference evidence="2" key="1">
    <citation type="journal article" date="2023" name="Hortic. Res.">
        <title>A chromosome-level phased genome enabling allele-level studies in sweet orange: a case study on citrus Huanglongbing tolerance.</title>
        <authorList>
            <person name="Wu B."/>
            <person name="Yu Q."/>
            <person name="Deng Z."/>
            <person name="Duan Y."/>
            <person name="Luo F."/>
            <person name="Gmitter F. Jr."/>
        </authorList>
    </citation>
    <scope>NUCLEOTIDE SEQUENCE [LARGE SCALE GENOMIC DNA]</scope>
    <source>
        <strain evidence="2">cv. Valencia</strain>
    </source>
</reference>
<dbReference type="Proteomes" id="UP000829398">
    <property type="component" value="Chromosome 8"/>
</dbReference>
<keyword evidence="2" id="KW-1185">Reference proteome</keyword>
<evidence type="ECO:0000313" key="1">
    <source>
        <dbReference type="EMBL" id="KAH9699943.1"/>
    </source>
</evidence>